<reference evidence="3 4" key="1">
    <citation type="submission" date="2021-05" db="EMBL/GenBank/DDBJ databases">
        <authorList>
            <person name="Zahm M."/>
            <person name="Klopp C."/>
            <person name="Cabau C."/>
            <person name="Kuhl H."/>
            <person name="Suciu R."/>
            <person name="Ciorpac M."/>
            <person name="Holostenco D."/>
            <person name="Gessner J."/>
            <person name="Wuertz S."/>
            <person name="Hohne C."/>
            <person name="Stock M."/>
            <person name="Gislard M."/>
            <person name="Lluch J."/>
            <person name="Milhes M."/>
            <person name="Lampietro C."/>
            <person name="Lopez Roques C."/>
            <person name="Donnadieu C."/>
            <person name="Du K."/>
            <person name="Schartl M."/>
            <person name="Guiguen Y."/>
        </authorList>
    </citation>
    <scope>NUCLEOTIDE SEQUENCE [LARGE SCALE GENOMIC DNA]</scope>
    <source>
        <strain evidence="3">Hh-F2</strain>
        <tissue evidence="3">Blood</tissue>
    </source>
</reference>
<feature type="region of interest" description="Disordered" evidence="2">
    <location>
        <begin position="220"/>
        <end position="239"/>
    </location>
</feature>
<evidence type="ECO:0000256" key="2">
    <source>
        <dbReference type="SAM" id="MobiDB-lite"/>
    </source>
</evidence>
<dbReference type="InterPro" id="IPR031518">
    <property type="entry name" value="DUF4693"/>
</dbReference>
<dbReference type="PANTHER" id="PTHR14870:SF1">
    <property type="entry name" value="TUBULIN EPSILON AND DELTA COMPLEX PROTEIN 2"/>
    <property type="match status" value="1"/>
</dbReference>
<feature type="compositionally biased region" description="Low complexity" evidence="2">
    <location>
        <begin position="116"/>
        <end position="127"/>
    </location>
</feature>
<proteinExistence type="predicted"/>
<feature type="coiled-coil region" evidence="1">
    <location>
        <begin position="349"/>
        <end position="376"/>
    </location>
</feature>
<feature type="region of interest" description="Disordered" evidence="2">
    <location>
        <begin position="98"/>
        <end position="201"/>
    </location>
</feature>
<feature type="compositionally biased region" description="Low complexity" evidence="2">
    <location>
        <begin position="158"/>
        <end position="169"/>
    </location>
</feature>
<accession>A0ABR0YUV3</accession>
<sequence>MLSPERSLCVLNRAIERCTREERRIRENIHHCRQLLQPWRKETQEISKEDSKPVAKEERGPLPEERQEMELLERVLEKALRIRSTGLIEDLGVLGKESHEKDRGATDCTGHRDTQRATTTKTRSSTSVAQESRRTAATKAGPQRLSGTETRGAKHPAARSARTQQQARESSLKGAPVSRKVKQPSAASGKRQQYAPSSAPVSTHLDTAVVSMQALTAIRESVRNREHSEEKGVTASGEEERRAFSLREDGKTLQLPLAWRKQCLKHSRLWDKVSLSQTNPGVERMRFIERLQSTFHSELPACSPADVSDEIVKLRGSCSDLRRGFVNEQQAQCTASASWERDYESMLTIEALQGTVSKLLYQIKELKEAVEAWEDVFPGSCCSPGTGTLRGKTISGTPVLRYSSVQELKELEMLKHSVNVLQQQIEIHKVMSEELTPWFPPMLSSGRPDPALTRGLYSLLGEGGQQFPALVLDNVPD</sequence>
<gene>
    <name evidence="3" type="ORF">HHUSO_G24277</name>
</gene>
<dbReference type="PANTHER" id="PTHR14870">
    <property type="entry name" value="TUBULIN EPSILON AND DELTA COMPLEX PROTEIN 2"/>
    <property type="match status" value="1"/>
</dbReference>
<evidence type="ECO:0008006" key="5">
    <source>
        <dbReference type="Google" id="ProtNLM"/>
    </source>
</evidence>
<dbReference type="EMBL" id="JAHFZB010000023">
    <property type="protein sequence ID" value="KAK6476226.1"/>
    <property type="molecule type" value="Genomic_DNA"/>
</dbReference>
<organism evidence="3 4">
    <name type="scientific">Huso huso</name>
    <name type="common">Beluga</name>
    <name type="synonym">Acipenser huso</name>
    <dbReference type="NCBI Taxonomy" id="61971"/>
    <lineage>
        <taxon>Eukaryota</taxon>
        <taxon>Metazoa</taxon>
        <taxon>Chordata</taxon>
        <taxon>Craniata</taxon>
        <taxon>Vertebrata</taxon>
        <taxon>Euteleostomi</taxon>
        <taxon>Actinopterygii</taxon>
        <taxon>Chondrostei</taxon>
        <taxon>Acipenseriformes</taxon>
        <taxon>Acipenseridae</taxon>
        <taxon>Huso</taxon>
    </lineage>
</organism>
<protein>
    <recommendedName>
        <fullName evidence="5">Tubulin epsilon and delta complex protein 2</fullName>
    </recommendedName>
</protein>
<keyword evidence="4" id="KW-1185">Reference proteome</keyword>
<dbReference type="Proteomes" id="UP001369086">
    <property type="component" value="Unassembled WGS sequence"/>
</dbReference>
<comment type="caution">
    <text evidence="3">The sequence shown here is derived from an EMBL/GenBank/DDBJ whole genome shotgun (WGS) entry which is preliminary data.</text>
</comment>
<evidence type="ECO:0000313" key="4">
    <source>
        <dbReference type="Proteomes" id="UP001369086"/>
    </source>
</evidence>
<feature type="compositionally biased region" description="Polar residues" evidence="2">
    <location>
        <begin position="190"/>
        <end position="201"/>
    </location>
</feature>
<evidence type="ECO:0000256" key="1">
    <source>
        <dbReference type="SAM" id="Coils"/>
    </source>
</evidence>
<evidence type="ECO:0000313" key="3">
    <source>
        <dbReference type="EMBL" id="KAK6476226.1"/>
    </source>
</evidence>
<keyword evidence="1" id="KW-0175">Coiled coil</keyword>
<name>A0ABR0YUV3_HUSHU</name>
<feature type="compositionally biased region" description="Basic and acidic residues" evidence="2">
    <location>
        <begin position="98"/>
        <end position="115"/>
    </location>
</feature>
<feature type="region of interest" description="Disordered" evidence="2">
    <location>
        <begin position="42"/>
        <end position="67"/>
    </location>
</feature>
<dbReference type="Pfam" id="PF15764">
    <property type="entry name" value="DUF4693"/>
    <property type="match status" value="1"/>
</dbReference>